<keyword evidence="4" id="KW-0999">Mitochondrion inner membrane</keyword>
<feature type="domain" description="Peptidase M16 C-terminal" evidence="13">
    <location>
        <begin position="201"/>
        <end position="373"/>
    </location>
</feature>
<dbReference type="PANTHER" id="PTHR11851:SF209">
    <property type="entry name" value="CYTOCHROME B-C1 COMPLEX SUBUNIT 2, MITOCHONDRIAL"/>
    <property type="match status" value="1"/>
</dbReference>
<dbReference type="SUPFAM" id="SSF63411">
    <property type="entry name" value="LuxS/MPP-like metallohydrolase"/>
    <property type="match status" value="2"/>
</dbReference>
<name>A0ABR0G685_9PEZI</name>
<proteinExistence type="inferred from homology"/>
<dbReference type="GeneID" id="87912075"/>
<keyword evidence="6" id="KW-0249">Electron transport</keyword>
<dbReference type="InterPro" id="IPR011765">
    <property type="entry name" value="Pept_M16_N"/>
</dbReference>
<keyword evidence="2" id="KW-0813">Transport</keyword>
<evidence type="ECO:0000256" key="1">
    <source>
        <dbReference type="ARBA" id="ARBA00004443"/>
    </source>
</evidence>
<evidence type="ECO:0000256" key="6">
    <source>
        <dbReference type="ARBA" id="ARBA00022982"/>
    </source>
</evidence>
<protein>
    <recommendedName>
        <fullName evidence="10">Cytochrome b-c1 complex subunit 2, mitochondrial</fullName>
    </recommendedName>
    <alternativeName>
        <fullName evidence="11">Core protein II</fullName>
    </alternativeName>
</protein>
<dbReference type="PANTHER" id="PTHR11851">
    <property type="entry name" value="METALLOPROTEASE"/>
    <property type="match status" value="1"/>
</dbReference>
<dbReference type="EMBL" id="JAFFHA010000008">
    <property type="protein sequence ID" value="KAK4651270.1"/>
    <property type="molecule type" value="Genomic_DNA"/>
</dbReference>
<reference evidence="14 15" key="1">
    <citation type="journal article" date="2023" name="bioRxiv">
        <title>High-quality genome assemblies of four members of thePodospora anserinaspecies complex.</title>
        <authorList>
            <person name="Ament-Velasquez S.L."/>
            <person name="Vogan A.A."/>
            <person name="Wallerman O."/>
            <person name="Hartmann F."/>
            <person name="Gautier V."/>
            <person name="Silar P."/>
            <person name="Giraud T."/>
            <person name="Johannesson H."/>
        </authorList>
    </citation>
    <scope>NUCLEOTIDE SEQUENCE [LARGE SCALE GENOMIC DNA]</scope>
    <source>
        <strain evidence="14 15">CBS 415.72m</strain>
    </source>
</reference>
<evidence type="ECO:0000259" key="12">
    <source>
        <dbReference type="Pfam" id="PF00675"/>
    </source>
</evidence>
<dbReference type="RefSeq" id="XP_062740245.1">
    <property type="nucleotide sequence ID" value="XM_062892168.1"/>
</dbReference>
<evidence type="ECO:0000256" key="10">
    <source>
        <dbReference type="ARBA" id="ARBA00040751"/>
    </source>
</evidence>
<evidence type="ECO:0000256" key="5">
    <source>
        <dbReference type="ARBA" id="ARBA00022946"/>
    </source>
</evidence>
<evidence type="ECO:0000256" key="8">
    <source>
        <dbReference type="ARBA" id="ARBA00023136"/>
    </source>
</evidence>
<comment type="caution">
    <text evidence="14">The sequence shown here is derived from an EMBL/GenBank/DDBJ whole genome shotgun (WGS) entry which is preliminary data.</text>
</comment>
<accession>A0ABR0G685</accession>
<dbReference type="Gene3D" id="3.30.830.10">
    <property type="entry name" value="Metalloenzyme, LuxS/M16 peptidase-like"/>
    <property type="match status" value="2"/>
</dbReference>
<keyword evidence="8" id="KW-0472">Membrane</keyword>
<dbReference type="InterPro" id="IPR007863">
    <property type="entry name" value="Peptidase_M16_C"/>
</dbReference>
<organism evidence="14 15">
    <name type="scientific">Podospora pseudocomata</name>
    <dbReference type="NCBI Taxonomy" id="2093779"/>
    <lineage>
        <taxon>Eukaryota</taxon>
        <taxon>Fungi</taxon>
        <taxon>Dikarya</taxon>
        <taxon>Ascomycota</taxon>
        <taxon>Pezizomycotina</taxon>
        <taxon>Sordariomycetes</taxon>
        <taxon>Sordariomycetidae</taxon>
        <taxon>Sordariales</taxon>
        <taxon>Podosporaceae</taxon>
        <taxon>Podospora</taxon>
    </lineage>
</organism>
<evidence type="ECO:0000256" key="7">
    <source>
        <dbReference type="ARBA" id="ARBA00023128"/>
    </source>
</evidence>
<dbReference type="InterPro" id="IPR050361">
    <property type="entry name" value="MPP/UQCRC_Complex"/>
</dbReference>
<comment type="similarity">
    <text evidence="9">Belongs to the peptidase M16 family. UQCRC2/QCR2 subfamily.</text>
</comment>
<evidence type="ECO:0000256" key="11">
    <source>
        <dbReference type="ARBA" id="ARBA00041372"/>
    </source>
</evidence>
<keyword evidence="15" id="KW-1185">Reference proteome</keyword>
<evidence type="ECO:0000256" key="9">
    <source>
        <dbReference type="ARBA" id="ARBA00038146"/>
    </source>
</evidence>
<keyword evidence="5" id="KW-0809">Transit peptide</keyword>
<sequence>MICRSALSRGSKLALGRQGARGFAAAASPKASYEPTTIAGVKVASRDDNGPTTRLAVVAKAGTRYEPLPGLTVGLEEFAYKAGWPLLFFNTNKRSALRITREAELLGGQLTAYHTREALVLQASFLREDLPYFTELLAEVVSQTRYTTHEFHEEVKDIIHQKQAKVDASAVALDAAHAVAFHSGLGAPLYPTPSTPIDSYLNEQAVADFAAAAYSKSNIAVVSDGASEHGLQKWIEPFFKTVPAQGSGSLNNVASKYHGGEQRISAVGQNSVVIAFPGASLGASSPETAVLAGLLGGESTIKWSPGFSLLSQAAAPGAQAKATNYAYSDAGLLAIQINGQSAAVKKTAEAAVKALKGVAESGVSQEVLVKAIAKAKFTLLSGSEVGGVGIVHAGANLIHGGSPLKVAETLKAFESVTGDKLKAAAKALLEGKASVASVGDLHVLPFAEDLGLQV</sequence>
<keyword evidence="7" id="KW-0496">Mitochondrion</keyword>
<evidence type="ECO:0000256" key="4">
    <source>
        <dbReference type="ARBA" id="ARBA00022792"/>
    </source>
</evidence>
<evidence type="ECO:0000313" key="15">
    <source>
        <dbReference type="Proteomes" id="UP001323405"/>
    </source>
</evidence>
<evidence type="ECO:0000256" key="3">
    <source>
        <dbReference type="ARBA" id="ARBA00022660"/>
    </source>
</evidence>
<feature type="domain" description="Peptidase M16 N-terminal" evidence="12">
    <location>
        <begin position="42"/>
        <end position="190"/>
    </location>
</feature>
<keyword evidence="3" id="KW-0679">Respiratory chain</keyword>
<dbReference type="Pfam" id="PF05193">
    <property type="entry name" value="Peptidase_M16_C"/>
    <property type="match status" value="1"/>
</dbReference>
<evidence type="ECO:0000256" key="2">
    <source>
        <dbReference type="ARBA" id="ARBA00022448"/>
    </source>
</evidence>
<dbReference type="Proteomes" id="UP001323405">
    <property type="component" value="Unassembled WGS sequence"/>
</dbReference>
<gene>
    <name evidence="14" type="primary">QCR2</name>
    <name evidence="14" type="ORF">QC762_604730</name>
</gene>
<dbReference type="Pfam" id="PF00675">
    <property type="entry name" value="Peptidase_M16"/>
    <property type="match status" value="1"/>
</dbReference>
<dbReference type="InterPro" id="IPR011249">
    <property type="entry name" value="Metalloenz_LuxS/M16"/>
</dbReference>
<evidence type="ECO:0000259" key="13">
    <source>
        <dbReference type="Pfam" id="PF05193"/>
    </source>
</evidence>
<comment type="subcellular location">
    <subcellularLocation>
        <location evidence="1">Mitochondrion inner membrane</location>
        <topology evidence="1">Peripheral membrane protein</topology>
        <orientation evidence="1">Matrix side</orientation>
    </subcellularLocation>
</comment>
<evidence type="ECO:0000313" key="14">
    <source>
        <dbReference type="EMBL" id="KAK4651270.1"/>
    </source>
</evidence>